<proteinExistence type="predicted"/>
<accession>A0A8C6HDT7</accession>
<evidence type="ECO:0000256" key="1">
    <source>
        <dbReference type="SAM" id="Phobius"/>
    </source>
</evidence>
<keyword evidence="1" id="KW-0812">Transmembrane</keyword>
<name>A0A8C6HDT7_MUSSI</name>
<feature type="transmembrane region" description="Helical" evidence="1">
    <location>
        <begin position="35"/>
        <end position="62"/>
    </location>
</feature>
<organism evidence="2 3">
    <name type="scientific">Mus spicilegus</name>
    <name type="common">Mound-building mouse</name>
    <dbReference type="NCBI Taxonomy" id="10103"/>
    <lineage>
        <taxon>Eukaryota</taxon>
        <taxon>Metazoa</taxon>
        <taxon>Chordata</taxon>
        <taxon>Craniata</taxon>
        <taxon>Vertebrata</taxon>
        <taxon>Euteleostomi</taxon>
        <taxon>Mammalia</taxon>
        <taxon>Eutheria</taxon>
        <taxon>Euarchontoglires</taxon>
        <taxon>Glires</taxon>
        <taxon>Rodentia</taxon>
        <taxon>Myomorpha</taxon>
        <taxon>Muroidea</taxon>
        <taxon>Muridae</taxon>
        <taxon>Murinae</taxon>
        <taxon>Mus</taxon>
        <taxon>Mus</taxon>
    </lineage>
</organism>
<keyword evidence="1" id="KW-0472">Membrane</keyword>
<dbReference type="Ensembl" id="ENSMSIT00000024532.1">
    <property type="protein sequence ID" value="ENSMSIP00000019406.1"/>
    <property type="gene ID" value="ENSMSIG00000016516.1"/>
</dbReference>
<reference evidence="2" key="2">
    <citation type="submission" date="2025-09" db="UniProtKB">
        <authorList>
            <consortium name="Ensembl"/>
        </authorList>
    </citation>
    <scope>IDENTIFICATION</scope>
</reference>
<dbReference type="Proteomes" id="UP000694415">
    <property type="component" value="Unplaced"/>
</dbReference>
<keyword evidence="1" id="KW-1133">Transmembrane helix</keyword>
<reference evidence="2" key="1">
    <citation type="submission" date="2025-08" db="UniProtKB">
        <authorList>
            <consortium name="Ensembl"/>
        </authorList>
    </citation>
    <scope>IDENTIFICATION</scope>
</reference>
<keyword evidence="3" id="KW-1185">Reference proteome</keyword>
<evidence type="ECO:0000313" key="2">
    <source>
        <dbReference type="Ensembl" id="ENSMSIP00000019406.1"/>
    </source>
</evidence>
<protein>
    <submittedName>
        <fullName evidence="2">Uncharacterized protein</fullName>
    </submittedName>
</protein>
<sequence>MDQVSEKSPYCRGLLNRIVIWKVIDDLRGEFYIDLIGHLVPCFVGLSSSLTSFLVMCSFFLAQEPLTDFFHYIVQHKRSLCKSLS</sequence>
<evidence type="ECO:0000313" key="3">
    <source>
        <dbReference type="Proteomes" id="UP000694415"/>
    </source>
</evidence>
<dbReference type="AlphaFoldDB" id="A0A8C6HDT7"/>